<evidence type="ECO:0000313" key="2">
    <source>
        <dbReference type="Proteomes" id="UP000664132"/>
    </source>
</evidence>
<dbReference type="Proteomes" id="UP000664132">
    <property type="component" value="Unassembled WGS sequence"/>
</dbReference>
<reference evidence="1" key="1">
    <citation type="submission" date="2021-02" db="EMBL/GenBank/DDBJ databases">
        <title>Genome sequence Cadophora malorum strain M34.</title>
        <authorList>
            <person name="Stefanovic E."/>
            <person name="Vu D."/>
            <person name="Scully C."/>
            <person name="Dijksterhuis J."/>
            <person name="Roader J."/>
            <person name="Houbraken J."/>
        </authorList>
    </citation>
    <scope>NUCLEOTIDE SEQUENCE</scope>
    <source>
        <strain evidence="1">M34</strain>
    </source>
</reference>
<dbReference type="EMBL" id="JAFJYH010000407">
    <property type="protein sequence ID" value="KAG4412132.1"/>
    <property type="molecule type" value="Genomic_DNA"/>
</dbReference>
<evidence type="ECO:0000313" key="1">
    <source>
        <dbReference type="EMBL" id="KAG4412132.1"/>
    </source>
</evidence>
<keyword evidence="2" id="KW-1185">Reference proteome</keyword>
<name>A0A8H7T2S4_9HELO</name>
<protein>
    <submittedName>
        <fullName evidence="1">Uncharacterized protein</fullName>
    </submittedName>
</protein>
<organism evidence="1 2">
    <name type="scientific">Cadophora malorum</name>
    <dbReference type="NCBI Taxonomy" id="108018"/>
    <lineage>
        <taxon>Eukaryota</taxon>
        <taxon>Fungi</taxon>
        <taxon>Dikarya</taxon>
        <taxon>Ascomycota</taxon>
        <taxon>Pezizomycotina</taxon>
        <taxon>Leotiomycetes</taxon>
        <taxon>Helotiales</taxon>
        <taxon>Ploettnerulaceae</taxon>
        <taxon>Cadophora</taxon>
    </lineage>
</organism>
<gene>
    <name evidence="1" type="ORF">IFR04_014726</name>
</gene>
<sequence length="260" mass="28198">MFDVIFQTQAQSSGAELLFSLGMWARLRFEGRSQDAEADVEAVEGDEDGGCEVEKQEEAVVEFSAVDCGTMDEVHLDGPRSRNAGSLDEDFVAEETTTEQVIPVEQRTFEETTVCVQLTVEQQDIYSGCFSEEILGTEDATVQETTVQGTTIEQTTVQETTIVETEPSSATGQEPTISVVTTNVTTTEYTKIAEFKAADIVVSLPPPAESFFDESVDLISSRPAPPVPMDLFVFAPILASPVMVKPPAESNGVKFAPTYV</sequence>
<accession>A0A8H7T2S4</accession>
<dbReference type="OrthoDB" id="5408982at2759"/>
<dbReference type="AlphaFoldDB" id="A0A8H7T2S4"/>
<proteinExistence type="predicted"/>
<comment type="caution">
    <text evidence="1">The sequence shown here is derived from an EMBL/GenBank/DDBJ whole genome shotgun (WGS) entry which is preliminary data.</text>
</comment>